<comment type="subcellular location">
    <subcellularLocation>
        <location evidence="1 11">Cytoplasm</location>
    </subcellularLocation>
</comment>
<dbReference type="GO" id="GO:0019262">
    <property type="term" value="P:N-acetylneuraminate catabolic process"/>
    <property type="evidence" value="ECO:0007669"/>
    <property type="project" value="UniProtKB-UniRule"/>
</dbReference>
<evidence type="ECO:0000313" key="15">
    <source>
        <dbReference type="Proteomes" id="UP000199512"/>
    </source>
</evidence>
<evidence type="ECO:0000256" key="8">
    <source>
        <dbReference type="ARBA" id="ARBA00023277"/>
    </source>
</evidence>
<evidence type="ECO:0000256" key="13">
    <source>
        <dbReference type="PIRSR" id="PIRSR001365-2"/>
    </source>
</evidence>
<dbReference type="GO" id="GO:0008747">
    <property type="term" value="F:N-acetylneuraminate lyase activity"/>
    <property type="evidence" value="ECO:0007669"/>
    <property type="project" value="UniProtKB-UniRule"/>
</dbReference>
<feature type="binding site" evidence="11">
    <location>
        <position position="207"/>
    </location>
    <ligand>
        <name>aceneuramate</name>
        <dbReference type="ChEBI" id="CHEBI:173083"/>
    </ligand>
</feature>
<dbReference type="HAMAP" id="MF_01237">
    <property type="entry name" value="N_acetylneuram_lyase"/>
    <property type="match status" value="1"/>
</dbReference>
<dbReference type="OrthoDB" id="9782828at2"/>
<comment type="similarity">
    <text evidence="2 11">Belongs to the DapA family. NanA subfamily.</text>
</comment>
<name>A0A1H8K945_9FIRM</name>
<dbReference type="GO" id="GO:0005975">
    <property type="term" value="P:carbohydrate metabolic process"/>
    <property type="evidence" value="ECO:0007669"/>
    <property type="project" value="UniProtKB-UniRule"/>
</dbReference>
<evidence type="ECO:0000256" key="10">
    <source>
        <dbReference type="ARBA" id="ARBA00044906"/>
    </source>
</evidence>
<dbReference type="SUPFAM" id="SSF51569">
    <property type="entry name" value="Aldolase"/>
    <property type="match status" value="1"/>
</dbReference>
<comment type="catalytic activity">
    <reaction evidence="10 11">
        <text>aceneuramate = aldehydo-N-acetyl-D-mannosamine + pyruvate</text>
        <dbReference type="Rhea" id="RHEA:23296"/>
        <dbReference type="ChEBI" id="CHEBI:15361"/>
        <dbReference type="ChEBI" id="CHEBI:17122"/>
        <dbReference type="ChEBI" id="CHEBI:173083"/>
        <dbReference type="EC" id="4.1.3.3"/>
    </reaction>
</comment>
<dbReference type="InterPro" id="IPR013785">
    <property type="entry name" value="Aldolase_TIM"/>
</dbReference>
<dbReference type="GO" id="GO:0005829">
    <property type="term" value="C:cytosol"/>
    <property type="evidence" value="ECO:0007669"/>
    <property type="project" value="TreeGrafter"/>
</dbReference>
<dbReference type="Gene3D" id="3.20.20.70">
    <property type="entry name" value="Aldolase class I"/>
    <property type="match status" value="1"/>
</dbReference>
<dbReference type="PRINTS" id="PR00146">
    <property type="entry name" value="DHPICSNTHASE"/>
</dbReference>
<dbReference type="STRING" id="215200.SAMN05216454_12511"/>
<dbReference type="SMART" id="SM01130">
    <property type="entry name" value="DHDPS"/>
    <property type="match status" value="1"/>
</dbReference>
<dbReference type="PANTHER" id="PTHR42849">
    <property type="entry name" value="N-ACETYLNEURAMINATE LYASE"/>
    <property type="match status" value="1"/>
</dbReference>
<evidence type="ECO:0000256" key="1">
    <source>
        <dbReference type="ARBA" id="ARBA00004496"/>
    </source>
</evidence>
<sequence length="292" mass="33008">MKNLKGIYSALLVPFDKEGNLIEEGLREVINYNINVNKVDGLYVNGSSGENFLLNTAQKKRIFEITKEEVGDRINLIAQVGSLDLNEAVELAKYATDLGYDCLSAVTPFYYQLSFEEIKYYYETIINATDNNLILYYIPFLTGVKISLDQFGELLSNKKVIGVKYTAADFYQLERFRKRFPDTLLFSGFDEMLVQAAISGVDGAIGSTYNVNGKVSREIFDLAKSGKVEEAYNLQHKANDVIEKVLELGLYQTLKEILKVKGINAGYCKKPMKEFDPAKLPEVEKLVKDYNL</sequence>
<keyword evidence="7 11" id="KW-0704">Schiff base</keyword>
<dbReference type="EC" id="4.1.3.3" evidence="4 11"/>
<feature type="binding site" evidence="11">
    <location>
        <position position="191"/>
    </location>
    <ligand>
        <name>aceneuramate</name>
        <dbReference type="ChEBI" id="CHEBI:173083"/>
    </ligand>
</feature>
<feature type="binding site" evidence="11">
    <location>
        <position position="48"/>
    </location>
    <ligand>
        <name>aceneuramate</name>
        <dbReference type="ChEBI" id="CHEBI:173083"/>
    </ligand>
</feature>
<feature type="active site" description="Proton donor/acceptor" evidence="12">
    <location>
        <position position="136"/>
    </location>
</feature>
<comment type="subunit">
    <text evidence="3 11">Homotetramer.</text>
</comment>
<feature type="binding site" evidence="11">
    <location>
        <position position="190"/>
    </location>
    <ligand>
        <name>aceneuramate</name>
        <dbReference type="ChEBI" id="CHEBI:173083"/>
    </ligand>
</feature>
<dbReference type="UniPathway" id="UPA00629">
    <property type="reaction ID" value="UER00680"/>
</dbReference>
<dbReference type="PIRSF" id="PIRSF001365">
    <property type="entry name" value="DHDPS"/>
    <property type="match status" value="1"/>
</dbReference>
<dbReference type="CDD" id="cd00954">
    <property type="entry name" value="NAL"/>
    <property type="match status" value="1"/>
</dbReference>
<keyword evidence="8 11" id="KW-0119">Carbohydrate metabolism</keyword>
<accession>A0A1H8K945</accession>
<keyword evidence="5 11" id="KW-0963">Cytoplasm</keyword>
<evidence type="ECO:0000256" key="4">
    <source>
        <dbReference type="ARBA" id="ARBA00012911"/>
    </source>
</evidence>
<dbReference type="AlphaFoldDB" id="A0A1H8K945"/>
<evidence type="ECO:0000256" key="11">
    <source>
        <dbReference type="HAMAP-Rule" id="MF_01237"/>
    </source>
</evidence>
<comment type="pathway">
    <text evidence="11">Amino-sugar metabolism; N-acetylneuraminate degradation; D-fructose 6-phosphate from N-acetylneuraminate: step 1/5.</text>
</comment>
<proteinExistence type="inferred from homology"/>
<feature type="binding site" evidence="13">
    <location>
        <position position="205"/>
    </location>
    <ligand>
        <name>pyruvate</name>
        <dbReference type="ChEBI" id="CHEBI:15361"/>
    </ligand>
</feature>
<evidence type="ECO:0000256" key="3">
    <source>
        <dbReference type="ARBA" id="ARBA00011881"/>
    </source>
</evidence>
<evidence type="ECO:0000313" key="14">
    <source>
        <dbReference type="EMBL" id="SEN89444.1"/>
    </source>
</evidence>
<feature type="binding site" evidence="11">
    <location>
        <position position="188"/>
    </location>
    <ligand>
        <name>aceneuramate</name>
        <dbReference type="ChEBI" id="CHEBI:173083"/>
    </ligand>
</feature>
<dbReference type="InterPro" id="IPR005264">
    <property type="entry name" value="NanA"/>
</dbReference>
<dbReference type="NCBIfam" id="NF003164">
    <property type="entry name" value="PRK04147.1"/>
    <property type="match status" value="1"/>
</dbReference>
<feature type="binding site" evidence="11">
    <location>
        <position position="47"/>
    </location>
    <ligand>
        <name>aceneuramate</name>
        <dbReference type="ChEBI" id="CHEBI:173083"/>
    </ligand>
</feature>
<evidence type="ECO:0000256" key="7">
    <source>
        <dbReference type="ARBA" id="ARBA00023270"/>
    </source>
</evidence>
<dbReference type="RefSeq" id="WP_091976106.1">
    <property type="nucleotide sequence ID" value="NZ_FODF01000025.1"/>
</dbReference>
<dbReference type="InterPro" id="IPR002220">
    <property type="entry name" value="DapA-like"/>
</dbReference>
<evidence type="ECO:0000256" key="2">
    <source>
        <dbReference type="ARBA" id="ARBA00006324"/>
    </source>
</evidence>
<reference evidence="14 15" key="1">
    <citation type="submission" date="2016-10" db="EMBL/GenBank/DDBJ databases">
        <authorList>
            <person name="de Groot N.N."/>
        </authorList>
    </citation>
    <scope>NUCLEOTIDE SEQUENCE [LARGE SCALE GENOMIC DNA]</scope>
    <source>
        <strain evidence="14 15">Calf135</strain>
    </source>
</reference>
<feature type="active site" description="Schiff-base intermediate with substrate" evidence="11 12">
    <location>
        <position position="164"/>
    </location>
</feature>
<keyword evidence="6 11" id="KW-0456">Lyase</keyword>
<feature type="binding site" evidence="11">
    <location>
        <position position="166"/>
    </location>
    <ligand>
        <name>aceneuramate</name>
        <dbReference type="ChEBI" id="CHEBI:173083"/>
    </ligand>
</feature>
<dbReference type="EMBL" id="FODF01000025">
    <property type="protein sequence ID" value="SEN89444.1"/>
    <property type="molecule type" value="Genomic_DNA"/>
</dbReference>
<dbReference type="NCBIfam" id="TIGR00683">
    <property type="entry name" value="nanA"/>
    <property type="match status" value="1"/>
</dbReference>
<feature type="active site" description="Proton donor" evidence="11">
    <location>
        <position position="136"/>
    </location>
</feature>
<dbReference type="Proteomes" id="UP000199512">
    <property type="component" value="Unassembled WGS sequence"/>
</dbReference>
<dbReference type="PANTHER" id="PTHR42849:SF1">
    <property type="entry name" value="N-ACETYLNEURAMINATE LYASE"/>
    <property type="match status" value="1"/>
</dbReference>
<organism evidence="14 15">
    <name type="scientific">Peptostreptococcus russellii</name>
    <dbReference type="NCBI Taxonomy" id="215200"/>
    <lineage>
        <taxon>Bacteria</taxon>
        <taxon>Bacillati</taxon>
        <taxon>Bacillota</taxon>
        <taxon>Clostridia</taxon>
        <taxon>Peptostreptococcales</taxon>
        <taxon>Peptostreptococcaceae</taxon>
        <taxon>Peptostreptococcus</taxon>
    </lineage>
</organism>
<keyword evidence="15" id="KW-1185">Reference proteome</keyword>
<gene>
    <name evidence="11" type="primary">nanA</name>
    <name evidence="14" type="ORF">SAMN05216454_12511</name>
</gene>
<evidence type="ECO:0000256" key="12">
    <source>
        <dbReference type="PIRSR" id="PIRSR001365-1"/>
    </source>
</evidence>
<evidence type="ECO:0000256" key="6">
    <source>
        <dbReference type="ARBA" id="ARBA00023239"/>
    </source>
</evidence>
<evidence type="ECO:0000256" key="5">
    <source>
        <dbReference type="ARBA" id="ARBA00022490"/>
    </source>
</evidence>
<protein>
    <recommendedName>
        <fullName evidence="9 11">N-acetylneuraminate lyase</fullName>
        <shortName evidence="11">NAL</shortName>
        <shortName evidence="11">Neu5Ac lyase</shortName>
        <ecNumber evidence="4 11">4.1.3.3</ecNumber>
    </recommendedName>
    <alternativeName>
        <fullName evidence="11">N-acetylneuraminate pyruvate-lyase</fullName>
    </alternativeName>
    <alternativeName>
        <fullName evidence="11">N-acetylneuraminic acid aldolase</fullName>
    </alternativeName>
    <alternativeName>
        <fullName evidence="11">Sialate lyase</fullName>
    </alternativeName>
    <alternativeName>
        <fullName evidence="11">Sialic acid aldolase</fullName>
    </alternativeName>
    <alternativeName>
        <fullName evidence="11">Sialic acid lyase</fullName>
    </alternativeName>
</protein>
<comment type="function">
    <text evidence="11">Catalyzes the reversible aldol cleavage of N-acetylneuraminic acid (sialic acid; Neu5Ac) to form pyruvate and N-acetylmannosamine (ManNAc) via a Schiff base intermediate.</text>
</comment>
<dbReference type="Pfam" id="PF00701">
    <property type="entry name" value="DHDPS"/>
    <property type="match status" value="1"/>
</dbReference>
<evidence type="ECO:0000256" key="9">
    <source>
        <dbReference type="ARBA" id="ARBA00039936"/>
    </source>
</evidence>